<protein>
    <submittedName>
        <fullName evidence="1">Uncharacterized protein</fullName>
    </submittedName>
</protein>
<proteinExistence type="predicted"/>
<organism evidence="1 2">
    <name type="scientific">Melopsittacus undulatus</name>
    <name type="common">Budgerigar</name>
    <name type="synonym">Psittacus undulatus</name>
    <dbReference type="NCBI Taxonomy" id="13146"/>
    <lineage>
        <taxon>Eukaryota</taxon>
        <taxon>Metazoa</taxon>
        <taxon>Chordata</taxon>
        <taxon>Craniata</taxon>
        <taxon>Vertebrata</taxon>
        <taxon>Euteleostomi</taxon>
        <taxon>Archelosauria</taxon>
        <taxon>Archosauria</taxon>
        <taxon>Dinosauria</taxon>
        <taxon>Saurischia</taxon>
        <taxon>Theropoda</taxon>
        <taxon>Coelurosauria</taxon>
        <taxon>Aves</taxon>
        <taxon>Neognathae</taxon>
        <taxon>Neoaves</taxon>
        <taxon>Telluraves</taxon>
        <taxon>Australaves</taxon>
        <taxon>Psittaciformes</taxon>
        <taxon>Psittaculidae</taxon>
        <taxon>Melopsittacus</taxon>
    </lineage>
</organism>
<evidence type="ECO:0000313" key="2">
    <source>
        <dbReference type="Proteomes" id="UP000694405"/>
    </source>
</evidence>
<keyword evidence="2" id="KW-1185">Reference proteome</keyword>
<dbReference type="Pfam" id="PF08039">
    <property type="entry name" value="Mit_proteolip"/>
    <property type="match status" value="1"/>
</dbReference>
<dbReference type="Proteomes" id="UP000694405">
    <property type="component" value="Chromosome 4"/>
</dbReference>
<reference evidence="1" key="2">
    <citation type="submission" date="2025-08" db="UniProtKB">
        <authorList>
            <consortium name="Ensembl"/>
        </authorList>
    </citation>
    <scope>IDENTIFICATION</scope>
</reference>
<reference evidence="1" key="1">
    <citation type="submission" date="2020-03" db="EMBL/GenBank/DDBJ databases">
        <title>Melopsittacus undulatus (budgerigar) genome, bMelUnd1, maternal haplotype with Z.</title>
        <authorList>
            <person name="Gedman G."/>
            <person name="Mountcastle J."/>
            <person name="Haase B."/>
            <person name="Formenti G."/>
            <person name="Wright T."/>
            <person name="Apodaca J."/>
            <person name="Pelan S."/>
            <person name="Chow W."/>
            <person name="Rhie A."/>
            <person name="Howe K."/>
            <person name="Fedrigo O."/>
            <person name="Jarvis E.D."/>
        </authorList>
    </citation>
    <scope>NUCLEOTIDE SEQUENCE [LARGE SCALE GENOMIC DNA]</scope>
</reference>
<name>A0A8C6N7K2_MELUD</name>
<dbReference type="AlphaFoldDB" id="A0A8C6N7K2"/>
<dbReference type="GO" id="GO:0005739">
    <property type="term" value="C:mitochondrion"/>
    <property type="evidence" value="ECO:0007669"/>
    <property type="project" value="InterPro"/>
</dbReference>
<dbReference type="Ensembl" id="ENSMUNT00000003221.2">
    <property type="protein sequence ID" value="ENSMUNP00000002735.1"/>
    <property type="gene ID" value="ENSMUNG00000002385.2"/>
</dbReference>
<accession>A0A8C6N7K2</accession>
<reference evidence="1" key="3">
    <citation type="submission" date="2025-09" db="UniProtKB">
        <authorList>
            <consortium name="Ensembl"/>
        </authorList>
    </citation>
    <scope>IDENTIFICATION</scope>
</reference>
<dbReference type="InterPro" id="IPR012574">
    <property type="entry name" value="ATP5MJ"/>
</dbReference>
<evidence type="ECO:0000313" key="1">
    <source>
        <dbReference type="Ensembl" id="ENSMUNP00000002735.1"/>
    </source>
</evidence>
<sequence length="72" mass="8618">MMQNMIPKSLKGMKFYFTTVYQEIWVGVGQNLDMVQLYAKYYFKVKIAVAFYAVWRTVLQIICIFIEDYVVE</sequence>